<gene>
    <name evidence="1" type="ORF">C7380_10767</name>
</gene>
<comment type="caution">
    <text evidence="1">The sequence shown here is derived from an EMBL/GenBank/DDBJ whole genome shotgun (WGS) entry which is preliminary data.</text>
</comment>
<reference evidence="1 2" key="1">
    <citation type="submission" date="2018-05" db="EMBL/GenBank/DDBJ databases">
        <title>Genomic Encyclopedia of Type Strains, Phase IV (KMG-IV): sequencing the most valuable type-strain genomes for metagenomic binning, comparative biology and taxonomic classification.</title>
        <authorList>
            <person name="Goeker M."/>
        </authorList>
    </citation>
    <scope>NUCLEOTIDE SEQUENCE [LARGE SCALE GENOMIC DNA]</scope>
    <source>
        <strain evidence="1 2">DSM 24906</strain>
    </source>
</reference>
<evidence type="ECO:0000313" key="1">
    <source>
        <dbReference type="EMBL" id="PWJ95112.1"/>
    </source>
</evidence>
<keyword evidence="2" id="KW-1185">Reference proteome</keyword>
<dbReference type="RefSeq" id="WP_109604647.1">
    <property type="nucleotide sequence ID" value="NZ_QGGI01000007.1"/>
</dbReference>
<proteinExistence type="predicted"/>
<sequence length="380" mass="44338">MSTHHGGPVILKPIDEIAKYIKKLIPANIPENYSINAMFKGIANEKSIREGIIAYRNFLYLFCDYLNSDGHLYFSLKKKPVNETDYPFLYEITDLLSNIGYHSKLSDNNNSLLVTELPSFIAVIDDNGNKIKPKNSGTKLIKCLRFLEFCGFVFNGIDLKEKKVNISDLEFLEVSYPKNPILLTGLKIMSIADIELRKKRYKHDYNHDNLLICDYRLIKTEDTDVIDILKDFLYPLPEKVQEMSLKLHRHCIDMGMVCVPIISIFEVHFAYSYIKNKNRKLSVKDIYQMRMWEFALSVRHDYCLVVRSKKTDKYLDVIEKFPSVLQKKIEKGYGCDRKLYNEPCQRGCQGFRFSLDDSILNIGDSIEVWLDNEFSTYFKK</sequence>
<dbReference type="EMBL" id="QGGI01000007">
    <property type="protein sequence ID" value="PWJ95112.1"/>
    <property type="molecule type" value="Genomic_DNA"/>
</dbReference>
<organism evidence="1 2">
    <name type="scientific">Oceanotoga teriensis</name>
    <dbReference type="NCBI Taxonomy" id="515440"/>
    <lineage>
        <taxon>Bacteria</taxon>
        <taxon>Thermotogati</taxon>
        <taxon>Thermotogota</taxon>
        <taxon>Thermotogae</taxon>
        <taxon>Petrotogales</taxon>
        <taxon>Petrotogaceae</taxon>
        <taxon>Oceanotoga</taxon>
    </lineage>
</organism>
<protein>
    <submittedName>
        <fullName evidence="1">Uncharacterized protein</fullName>
    </submittedName>
</protein>
<dbReference type="Proteomes" id="UP000245921">
    <property type="component" value="Unassembled WGS sequence"/>
</dbReference>
<dbReference type="AlphaFoldDB" id="A0AA45C735"/>
<accession>A0AA45C735</accession>
<evidence type="ECO:0000313" key="2">
    <source>
        <dbReference type="Proteomes" id="UP000245921"/>
    </source>
</evidence>
<name>A0AA45C735_9BACT</name>